<proteinExistence type="predicted"/>
<feature type="compositionally biased region" description="Acidic residues" evidence="3">
    <location>
        <begin position="103"/>
        <end position="118"/>
    </location>
</feature>
<evidence type="ECO:0000313" key="6">
    <source>
        <dbReference type="Proteomes" id="UP000001887"/>
    </source>
</evidence>
<dbReference type="STRING" id="530564.Psta_4241"/>
<dbReference type="GO" id="GO:0003723">
    <property type="term" value="F:RNA binding"/>
    <property type="evidence" value="ECO:0007669"/>
    <property type="project" value="InterPro"/>
</dbReference>
<dbReference type="EMBL" id="CP001848">
    <property type="protein sequence ID" value="ADB18889.1"/>
    <property type="molecule type" value="Genomic_DNA"/>
</dbReference>
<dbReference type="eggNOG" id="COG4290">
    <property type="taxonomic scope" value="Bacteria"/>
</dbReference>
<dbReference type="AlphaFoldDB" id="D2R440"/>
<evidence type="ECO:0000256" key="2">
    <source>
        <dbReference type="ARBA" id="ARBA00022801"/>
    </source>
</evidence>
<gene>
    <name evidence="5" type="ordered locus">Psta_4241</name>
</gene>
<evidence type="ECO:0000256" key="1">
    <source>
        <dbReference type="ARBA" id="ARBA00022722"/>
    </source>
</evidence>
<dbReference type="GO" id="GO:0016787">
    <property type="term" value="F:hydrolase activity"/>
    <property type="evidence" value="ECO:0007669"/>
    <property type="project" value="UniProtKB-KW"/>
</dbReference>
<evidence type="ECO:0000313" key="5">
    <source>
        <dbReference type="EMBL" id="ADB18889.1"/>
    </source>
</evidence>
<reference evidence="5 6" key="1">
    <citation type="journal article" date="2009" name="Stand. Genomic Sci.">
        <title>Complete genome sequence of Pirellula staleyi type strain (ATCC 27377).</title>
        <authorList>
            <person name="Clum A."/>
            <person name="Tindall B.J."/>
            <person name="Sikorski J."/>
            <person name="Ivanova N."/>
            <person name="Mavrommatis K."/>
            <person name="Lucas S."/>
            <person name="Glavina del Rio T."/>
            <person name="Nolan M."/>
            <person name="Chen F."/>
            <person name="Tice H."/>
            <person name="Pitluck S."/>
            <person name="Cheng J.F."/>
            <person name="Chertkov O."/>
            <person name="Brettin T."/>
            <person name="Han C."/>
            <person name="Detter J.C."/>
            <person name="Kuske C."/>
            <person name="Bruce D."/>
            <person name="Goodwin L."/>
            <person name="Ovchinikova G."/>
            <person name="Pati A."/>
            <person name="Mikhailova N."/>
            <person name="Chen A."/>
            <person name="Palaniappan K."/>
            <person name="Land M."/>
            <person name="Hauser L."/>
            <person name="Chang Y.J."/>
            <person name="Jeffries C.D."/>
            <person name="Chain P."/>
            <person name="Rohde M."/>
            <person name="Goker M."/>
            <person name="Bristow J."/>
            <person name="Eisen J.A."/>
            <person name="Markowitz V."/>
            <person name="Hugenholtz P."/>
            <person name="Kyrpides N.C."/>
            <person name="Klenk H.P."/>
            <person name="Lapidus A."/>
        </authorList>
    </citation>
    <scope>NUCLEOTIDE SEQUENCE [LARGE SCALE GENOMIC DNA]</scope>
    <source>
        <strain evidence="6">ATCC 27377 / DSM 6068 / ICPB 4128</strain>
    </source>
</reference>
<feature type="region of interest" description="Disordered" evidence="3">
    <location>
        <begin position="100"/>
        <end position="157"/>
    </location>
</feature>
<accession>D2R440</accession>
<dbReference type="InterPro" id="IPR016191">
    <property type="entry name" value="Ribonuclease/ribotoxin"/>
</dbReference>
<keyword evidence="1" id="KW-0540">Nuclease</keyword>
<keyword evidence="4" id="KW-0812">Transmembrane</keyword>
<dbReference type="OrthoDB" id="9803442at2"/>
<sequence>MFYVTRAELASAHRLVDDRPTQCPRKSDSLGGVSSSLVTLEGPCMASSRTSPVPKPRTPRFTLAGIATLAAILVVMFVLDRAGIVQVNWGKFDQLLTSAPEDPAADDASADSSVDDQLDATPETTTQKRPNVRTIEKSKPLEKPAPTPPPSTERDSQLTTLIEDVTITDQSGRVVFRGDVDLSETLERIDRGEELPQYRNDGIVFQNRERRLPSKRRGHYREWVHPTPRLGGPGPQRIVSGEDGERYYTADHYETFQRLDRAD</sequence>
<keyword evidence="4" id="KW-1133">Transmembrane helix</keyword>
<feature type="transmembrane region" description="Helical" evidence="4">
    <location>
        <begin position="61"/>
        <end position="79"/>
    </location>
</feature>
<evidence type="ECO:0000256" key="4">
    <source>
        <dbReference type="SAM" id="Phobius"/>
    </source>
</evidence>
<dbReference type="KEGG" id="psl:Psta_4241"/>
<name>D2R440_PIRSD</name>
<dbReference type="SUPFAM" id="SSF53933">
    <property type="entry name" value="Microbial ribonucleases"/>
    <property type="match status" value="1"/>
</dbReference>
<organism evidence="5 6">
    <name type="scientific">Pirellula staleyi (strain ATCC 27377 / DSM 6068 / ICPB 4128)</name>
    <name type="common">Pirella staleyi</name>
    <dbReference type="NCBI Taxonomy" id="530564"/>
    <lineage>
        <taxon>Bacteria</taxon>
        <taxon>Pseudomonadati</taxon>
        <taxon>Planctomycetota</taxon>
        <taxon>Planctomycetia</taxon>
        <taxon>Pirellulales</taxon>
        <taxon>Pirellulaceae</taxon>
        <taxon>Pirellula</taxon>
    </lineage>
</organism>
<keyword evidence="2" id="KW-0378">Hydrolase</keyword>
<dbReference type="Pfam" id="PF00545">
    <property type="entry name" value="Ribonuclease"/>
    <property type="match status" value="1"/>
</dbReference>
<dbReference type="Proteomes" id="UP000001887">
    <property type="component" value="Chromosome"/>
</dbReference>
<dbReference type="InterPro" id="IPR000026">
    <property type="entry name" value="N1-like"/>
</dbReference>
<keyword evidence="6" id="KW-1185">Reference proteome</keyword>
<protein>
    <submittedName>
        <fullName evidence="5">Guanine-specific ribonuclease N1 and T1</fullName>
    </submittedName>
</protein>
<evidence type="ECO:0000256" key="3">
    <source>
        <dbReference type="SAM" id="MobiDB-lite"/>
    </source>
</evidence>
<dbReference type="GO" id="GO:0004521">
    <property type="term" value="F:RNA endonuclease activity"/>
    <property type="evidence" value="ECO:0007669"/>
    <property type="project" value="InterPro"/>
</dbReference>
<keyword evidence="4" id="KW-0472">Membrane</keyword>
<dbReference type="HOGENOM" id="CLU_1057093_0_0_0"/>
<dbReference type="Gene3D" id="3.10.450.30">
    <property type="entry name" value="Microbial ribonucleases"/>
    <property type="match status" value="1"/>
</dbReference>